<dbReference type="PROSITE" id="PS51257">
    <property type="entry name" value="PROKAR_LIPOPROTEIN"/>
    <property type="match status" value="1"/>
</dbReference>
<accession>A0A4R6QRN4</accession>
<sequence length="166" mass="18278">MAITSRRTVIATLGAGLLAACGFELKRPPVLPFDRLALLGFRADSPLGLELRRQLALSANTRVVDSPAQAEAIFEAHRDLREKVVAASTAAGQVRELQLRVRLEFSLRSAAGKELIPRTELLLKRDMNYNERDALAKEQEEALLFRAMQADVVSQVMSRLAAARPS</sequence>
<dbReference type="InterPro" id="IPR007485">
    <property type="entry name" value="LPS_assembly_LptE"/>
</dbReference>
<dbReference type="PANTHER" id="PTHR38098">
    <property type="entry name" value="LPS-ASSEMBLY LIPOPROTEIN LPTE"/>
    <property type="match status" value="1"/>
</dbReference>
<comment type="subunit">
    <text evidence="6">Component of the lipopolysaccharide transport and assembly complex. Interacts with LptD.</text>
</comment>
<dbReference type="Pfam" id="PF04390">
    <property type="entry name" value="LptE"/>
    <property type="match status" value="1"/>
</dbReference>
<dbReference type="GO" id="GO:0015920">
    <property type="term" value="P:lipopolysaccharide transport"/>
    <property type="evidence" value="ECO:0007669"/>
    <property type="project" value="TreeGrafter"/>
</dbReference>
<dbReference type="InParanoid" id="A0A4R6QRN4"/>
<dbReference type="OrthoDB" id="5298094at2"/>
<reference evidence="7 8" key="1">
    <citation type="submission" date="2019-03" db="EMBL/GenBank/DDBJ databases">
        <title>Genomic Encyclopedia of Type Strains, Phase IV (KMG-IV): sequencing the most valuable type-strain genomes for metagenomic binning, comparative biology and taxonomic classification.</title>
        <authorList>
            <person name="Goeker M."/>
        </authorList>
    </citation>
    <scope>NUCLEOTIDE SEQUENCE [LARGE SCALE GENOMIC DNA]</scope>
    <source>
        <strain evidence="7 8">DSM 16998</strain>
    </source>
</reference>
<dbReference type="GO" id="GO:1990351">
    <property type="term" value="C:transporter complex"/>
    <property type="evidence" value="ECO:0007669"/>
    <property type="project" value="TreeGrafter"/>
</dbReference>
<proteinExistence type="inferred from homology"/>
<dbReference type="AlphaFoldDB" id="A0A4R6QRN4"/>
<keyword evidence="5 6" id="KW-0449">Lipoprotein</keyword>
<dbReference type="GO" id="GO:0043165">
    <property type="term" value="P:Gram-negative-bacterium-type cell outer membrane assembly"/>
    <property type="evidence" value="ECO:0007669"/>
    <property type="project" value="UniProtKB-UniRule"/>
</dbReference>
<dbReference type="GO" id="GO:0009279">
    <property type="term" value="C:cell outer membrane"/>
    <property type="evidence" value="ECO:0007669"/>
    <property type="project" value="UniProtKB-SubCell"/>
</dbReference>
<name>A0A4R6QRN4_9BURK</name>
<evidence type="ECO:0000313" key="7">
    <source>
        <dbReference type="EMBL" id="TDP72885.1"/>
    </source>
</evidence>
<comment type="caution">
    <text evidence="7">The sequence shown here is derived from an EMBL/GenBank/DDBJ whole genome shotgun (WGS) entry which is preliminary data.</text>
</comment>
<keyword evidence="8" id="KW-1185">Reference proteome</keyword>
<dbReference type="EMBL" id="SNXS01000002">
    <property type="protein sequence ID" value="TDP72885.1"/>
    <property type="molecule type" value="Genomic_DNA"/>
</dbReference>
<keyword evidence="1 6" id="KW-0732">Signal</keyword>
<evidence type="ECO:0000313" key="8">
    <source>
        <dbReference type="Proteomes" id="UP000295361"/>
    </source>
</evidence>
<dbReference type="PANTHER" id="PTHR38098:SF1">
    <property type="entry name" value="LPS-ASSEMBLY LIPOPROTEIN LPTE"/>
    <property type="match status" value="1"/>
</dbReference>
<keyword evidence="3 6" id="KW-0564">Palmitate</keyword>
<protein>
    <recommendedName>
        <fullName evidence="6">LPS-assembly lipoprotein LptE</fullName>
    </recommendedName>
</protein>
<evidence type="ECO:0000256" key="5">
    <source>
        <dbReference type="ARBA" id="ARBA00023288"/>
    </source>
</evidence>
<dbReference type="HAMAP" id="MF_01186">
    <property type="entry name" value="LPS_assembly_LptE"/>
    <property type="match status" value="1"/>
</dbReference>
<keyword evidence="4 6" id="KW-0998">Cell outer membrane</keyword>
<dbReference type="Proteomes" id="UP000295361">
    <property type="component" value="Unassembled WGS sequence"/>
</dbReference>
<comment type="subcellular location">
    <subcellularLocation>
        <location evidence="6">Cell outer membrane</location>
        <topology evidence="6">Lipid-anchor</topology>
    </subcellularLocation>
</comment>
<evidence type="ECO:0000256" key="1">
    <source>
        <dbReference type="ARBA" id="ARBA00022729"/>
    </source>
</evidence>
<comment type="similarity">
    <text evidence="6">Belongs to the LptE lipoprotein family.</text>
</comment>
<organism evidence="7 8">
    <name type="scientific">Roseateles toxinivorans</name>
    <dbReference type="NCBI Taxonomy" id="270368"/>
    <lineage>
        <taxon>Bacteria</taxon>
        <taxon>Pseudomonadati</taxon>
        <taxon>Pseudomonadota</taxon>
        <taxon>Betaproteobacteria</taxon>
        <taxon>Burkholderiales</taxon>
        <taxon>Sphaerotilaceae</taxon>
        <taxon>Roseateles</taxon>
    </lineage>
</organism>
<evidence type="ECO:0000256" key="2">
    <source>
        <dbReference type="ARBA" id="ARBA00023136"/>
    </source>
</evidence>
<dbReference type="Gene3D" id="3.30.160.150">
    <property type="entry name" value="Lipoprotein like domain"/>
    <property type="match status" value="1"/>
</dbReference>
<evidence type="ECO:0000256" key="6">
    <source>
        <dbReference type="HAMAP-Rule" id="MF_01186"/>
    </source>
</evidence>
<keyword evidence="2 6" id="KW-0472">Membrane</keyword>
<evidence type="ECO:0000256" key="4">
    <source>
        <dbReference type="ARBA" id="ARBA00023237"/>
    </source>
</evidence>
<dbReference type="GO" id="GO:0001530">
    <property type="term" value="F:lipopolysaccharide binding"/>
    <property type="evidence" value="ECO:0007669"/>
    <property type="project" value="TreeGrafter"/>
</dbReference>
<dbReference type="RefSeq" id="WP_133700317.1">
    <property type="nucleotide sequence ID" value="NZ_SNXS01000002.1"/>
</dbReference>
<evidence type="ECO:0000256" key="3">
    <source>
        <dbReference type="ARBA" id="ARBA00023139"/>
    </source>
</evidence>
<gene>
    <name evidence="6" type="primary">lptE</name>
    <name evidence="7" type="ORF">DES47_102631</name>
</gene>
<comment type="function">
    <text evidence="6">Together with LptD, is involved in the assembly of lipopolysaccharide (LPS) at the surface of the outer membrane. Required for the proper assembly of LptD. Binds LPS and may serve as the LPS recognition site at the outer membrane.</text>
</comment>